<keyword evidence="2" id="KW-1185">Reference proteome</keyword>
<reference evidence="2" key="1">
    <citation type="submission" date="2016-10" db="EMBL/GenBank/DDBJ databases">
        <authorList>
            <person name="Varghese N."/>
            <person name="Submissions S."/>
        </authorList>
    </citation>
    <scope>NUCLEOTIDE SEQUENCE [LARGE SCALE GENOMIC DNA]</scope>
    <source>
        <strain evidence="2">CGMCC 1.12041</strain>
    </source>
</reference>
<evidence type="ECO:0000313" key="2">
    <source>
        <dbReference type="Proteomes" id="UP000198639"/>
    </source>
</evidence>
<dbReference type="STRING" id="1164594.SAMN05216204_1063"/>
<name>A0A1I1J366_9BURK</name>
<sequence length="47" mass="5563">MRRFKLLDDRVMARDLDRQIAELRVRATILNWFTRLGTPTTSSLNKS</sequence>
<proteinExistence type="predicted"/>
<protein>
    <submittedName>
        <fullName evidence="1">Uncharacterized protein</fullName>
    </submittedName>
</protein>
<evidence type="ECO:0000313" key="1">
    <source>
        <dbReference type="EMBL" id="SFC39890.1"/>
    </source>
</evidence>
<dbReference type="AlphaFoldDB" id="A0A1I1J366"/>
<dbReference type="EMBL" id="FOLD01000006">
    <property type="protein sequence ID" value="SFC39890.1"/>
    <property type="molecule type" value="Genomic_DNA"/>
</dbReference>
<organism evidence="1 2">
    <name type="scientific">Massilia yuzhufengensis</name>
    <dbReference type="NCBI Taxonomy" id="1164594"/>
    <lineage>
        <taxon>Bacteria</taxon>
        <taxon>Pseudomonadati</taxon>
        <taxon>Pseudomonadota</taxon>
        <taxon>Betaproteobacteria</taxon>
        <taxon>Burkholderiales</taxon>
        <taxon>Oxalobacteraceae</taxon>
        <taxon>Telluria group</taxon>
        <taxon>Massilia</taxon>
    </lineage>
</organism>
<dbReference type="Proteomes" id="UP000198639">
    <property type="component" value="Unassembled WGS sequence"/>
</dbReference>
<accession>A0A1I1J366</accession>
<gene>
    <name evidence="1" type="ORF">SAMN05216204_1063</name>
</gene>